<evidence type="ECO:0000313" key="3">
    <source>
        <dbReference type="Proteomes" id="UP001151760"/>
    </source>
</evidence>
<evidence type="ECO:0000313" key="2">
    <source>
        <dbReference type="EMBL" id="GJS69052.1"/>
    </source>
</evidence>
<accession>A0ABQ4XVP7</accession>
<evidence type="ECO:0008006" key="4">
    <source>
        <dbReference type="Google" id="ProtNLM"/>
    </source>
</evidence>
<dbReference type="EMBL" id="BQNB010009835">
    <property type="protein sequence ID" value="GJS69052.1"/>
    <property type="molecule type" value="Genomic_DNA"/>
</dbReference>
<evidence type="ECO:0000256" key="1">
    <source>
        <dbReference type="SAM" id="Coils"/>
    </source>
</evidence>
<reference evidence="2" key="1">
    <citation type="journal article" date="2022" name="Int. J. Mol. Sci.">
        <title>Draft Genome of Tanacetum Coccineum: Genomic Comparison of Closely Related Tanacetum-Family Plants.</title>
        <authorList>
            <person name="Yamashiro T."/>
            <person name="Shiraishi A."/>
            <person name="Nakayama K."/>
            <person name="Satake H."/>
        </authorList>
    </citation>
    <scope>NUCLEOTIDE SEQUENCE</scope>
</reference>
<organism evidence="2 3">
    <name type="scientific">Tanacetum coccineum</name>
    <dbReference type="NCBI Taxonomy" id="301880"/>
    <lineage>
        <taxon>Eukaryota</taxon>
        <taxon>Viridiplantae</taxon>
        <taxon>Streptophyta</taxon>
        <taxon>Embryophyta</taxon>
        <taxon>Tracheophyta</taxon>
        <taxon>Spermatophyta</taxon>
        <taxon>Magnoliopsida</taxon>
        <taxon>eudicotyledons</taxon>
        <taxon>Gunneridae</taxon>
        <taxon>Pentapetalae</taxon>
        <taxon>asterids</taxon>
        <taxon>campanulids</taxon>
        <taxon>Asterales</taxon>
        <taxon>Asteraceae</taxon>
        <taxon>Asteroideae</taxon>
        <taxon>Anthemideae</taxon>
        <taxon>Anthemidinae</taxon>
        <taxon>Tanacetum</taxon>
    </lineage>
</organism>
<gene>
    <name evidence="2" type="ORF">Tco_0701893</name>
</gene>
<proteinExistence type="predicted"/>
<keyword evidence="1" id="KW-0175">Coiled coil</keyword>
<comment type="caution">
    <text evidence="2">The sequence shown here is derived from an EMBL/GenBank/DDBJ whole genome shotgun (WGS) entry which is preliminary data.</text>
</comment>
<sequence length="131" mass="14961">MGRGGYALVKEKMIEKKEIEPNEEPPRGTLWLKGRKEIEDKIKGTLKVDHGTDAMIVVLGKEKGGYARGVGSGVTYKRYFDLPRSRQASDERILLLQSQLDNERRERQEKELLIQNLSNKMSQTEGMVTKL</sequence>
<feature type="non-terminal residue" evidence="2">
    <location>
        <position position="131"/>
    </location>
</feature>
<dbReference type="Proteomes" id="UP001151760">
    <property type="component" value="Unassembled WGS sequence"/>
</dbReference>
<feature type="coiled-coil region" evidence="1">
    <location>
        <begin position="93"/>
        <end position="120"/>
    </location>
</feature>
<reference evidence="2" key="2">
    <citation type="submission" date="2022-01" db="EMBL/GenBank/DDBJ databases">
        <authorList>
            <person name="Yamashiro T."/>
            <person name="Shiraishi A."/>
            <person name="Satake H."/>
            <person name="Nakayama K."/>
        </authorList>
    </citation>
    <scope>NUCLEOTIDE SEQUENCE</scope>
</reference>
<name>A0ABQ4XVP7_9ASTR</name>
<protein>
    <recommendedName>
        <fullName evidence="4">Transposase</fullName>
    </recommendedName>
</protein>
<keyword evidence="3" id="KW-1185">Reference proteome</keyword>